<proteinExistence type="predicted"/>
<feature type="region of interest" description="Disordered" evidence="1">
    <location>
        <begin position="1059"/>
        <end position="1094"/>
    </location>
</feature>
<keyword evidence="3" id="KW-1185">Reference proteome</keyword>
<organism evidence="2 3">
    <name type="scientific">Apiospora arundinis</name>
    <dbReference type="NCBI Taxonomy" id="335852"/>
    <lineage>
        <taxon>Eukaryota</taxon>
        <taxon>Fungi</taxon>
        <taxon>Dikarya</taxon>
        <taxon>Ascomycota</taxon>
        <taxon>Pezizomycotina</taxon>
        <taxon>Sordariomycetes</taxon>
        <taxon>Xylariomycetidae</taxon>
        <taxon>Amphisphaeriales</taxon>
        <taxon>Apiosporaceae</taxon>
        <taxon>Apiospora</taxon>
    </lineage>
</organism>
<evidence type="ECO:0000313" key="2">
    <source>
        <dbReference type="EMBL" id="KAK8877534.1"/>
    </source>
</evidence>
<protein>
    <submittedName>
        <fullName evidence="2">Ankyrin repeat-containing domain protein</fullName>
    </submittedName>
</protein>
<name>A0ABR2JI88_9PEZI</name>
<evidence type="ECO:0000256" key="1">
    <source>
        <dbReference type="SAM" id="MobiDB-lite"/>
    </source>
</evidence>
<dbReference type="Gene3D" id="1.25.40.20">
    <property type="entry name" value="Ankyrin repeat-containing domain"/>
    <property type="match status" value="1"/>
</dbReference>
<dbReference type="EMBL" id="JAPCWZ010000002">
    <property type="protein sequence ID" value="KAK8877534.1"/>
    <property type="molecule type" value="Genomic_DNA"/>
</dbReference>
<dbReference type="InterPro" id="IPR036770">
    <property type="entry name" value="Ankyrin_rpt-contain_sf"/>
</dbReference>
<accession>A0ABR2JI88</accession>
<feature type="compositionally biased region" description="Basic and acidic residues" evidence="1">
    <location>
        <begin position="1069"/>
        <end position="1094"/>
    </location>
</feature>
<sequence>MDPLSLAASVAGLTSLGIQITGGISIYLDALKCRDEELEAIRRQNGVLRSIIASIETTSFAIQSLPLSAAAAAAQSIKLCTEDLDELEMFVAQLSGSDLSTWRLRLKDKSRRLHYAFDRPKISQLHTRIGQSKATLQLVVAELELLSLVDSSLRDNATDLLLVRSEVAATHGPVMEIRERLPGLQAKIAGLQPQLESHYGMVAERISESTAATSQQIGHVQNTIEASFGLQQSLLQRFDGIQSTLEMLCAGDGRVQSISGDAHSLTKAAAYLVAKPAELEELGSIFMYYQQTKESHSPNCPMARIIPSQQQRRYGLRLVGLTRIVKAAIDISFAMSFGAGGRSISPQFAYYPTVDSDMDPAFRVVGYLREVLSQYPHMTAAPPFYAALEHKALLKILQLFSEGKSSPFAVDSKNRTLMHHVLGAVDSYPLRNPYVPPPTRRFILDLLSAGVPAMSYDIYGNCPAPTKSDMSISFMRNQSIETLRILMEAEGVVMPITTSGNFSLLLRGKYYLGSTTELTEASGSGPLIMAVKTNNRERVLSLLAEYPDSVKQRNHCGDNALVVAAYGNSLRFFPELLEAAKAVISSDENAIDMDRVLEIAITSTRAHCISDEKAIECTRCSCSDSLALLLENSAELFTSDNSISVFDWLKRSPQRCRRLCIRHLSFQRENLKRICLSNQWALRSVQHLLKNNQVLDLHARQMSTLLQEHGVHVPAHLLPETRRWSANSTPLYSLVRDINTSEQLFQSGFCDIDYDSCYGMPPLTKELNPHLILWFLEHGANPKRRIKLYGKFHGEDRWTTSAHYVMFNIGSWMHYNLALEEARASYITVIRFEAFNALGLTHTCCRNYRYLPTARWDPCPILDEEDILEIQEEESDLLATLDSIVDEFENRLKDADGGLDELQDCSTSFWRFRLPDILEDRRHSNMTEEERREAEAIGVEWEDNVHEYANPAAASAPAKPSDIPYVRGPRRAGFDREVFALHYPTLDDPIRLLARAFEPLLLQLYVAKTVPPGADIVHTGNLGQPREPEGRHAAQRDDEALLHVGDEVYQALEVSRQDGGEIGGSVAQPHEHQTDLRHHDAHGHERQGHDKDQRVLLSSSHVEVPDEVAGDENIVRVDDLPRACVLGRQSLRYALNDDLQVGIAAPDPGLDEARGNGRPPSTVHLGGCGLDCCLRDPKSYTTS</sequence>
<reference evidence="2 3" key="1">
    <citation type="journal article" date="2024" name="IMA Fungus">
        <title>Apiospora arundinis, a panoply of carbohydrate-active enzymes and secondary metabolites.</title>
        <authorList>
            <person name="Sorensen T."/>
            <person name="Petersen C."/>
            <person name="Muurmann A.T."/>
            <person name="Christiansen J.V."/>
            <person name="Brundto M.L."/>
            <person name="Overgaard C.K."/>
            <person name="Boysen A.T."/>
            <person name="Wollenberg R.D."/>
            <person name="Larsen T.O."/>
            <person name="Sorensen J.L."/>
            <person name="Nielsen K.L."/>
            <person name="Sondergaard T.E."/>
        </authorList>
    </citation>
    <scope>NUCLEOTIDE SEQUENCE [LARGE SCALE GENOMIC DNA]</scope>
    <source>
        <strain evidence="2 3">AAU 773</strain>
    </source>
</reference>
<evidence type="ECO:0000313" key="3">
    <source>
        <dbReference type="Proteomes" id="UP001390339"/>
    </source>
</evidence>
<gene>
    <name evidence="2" type="ORF">PGQ11_002480</name>
</gene>
<dbReference type="Proteomes" id="UP001390339">
    <property type="component" value="Unassembled WGS sequence"/>
</dbReference>
<dbReference type="SUPFAM" id="SSF48403">
    <property type="entry name" value="Ankyrin repeat"/>
    <property type="match status" value="1"/>
</dbReference>
<comment type="caution">
    <text evidence="2">The sequence shown here is derived from an EMBL/GenBank/DDBJ whole genome shotgun (WGS) entry which is preliminary data.</text>
</comment>